<dbReference type="InterPro" id="IPR003787">
    <property type="entry name" value="Sulphur_relay_DsrE/F-like"/>
</dbReference>
<evidence type="ECO:0000313" key="3">
    <source>
        <dbReference type="Proteomes" id="UP000651977"/>
    </source>
</evidence>
<dbReference type="RefSeq" id="WP_188407599.1">
    <property type="nucleotide sequence ID" value="NZ_BMDY01000038.1"/>
</dbReference>
<dbReference type="InterPro" id="IPR027396">
    <property type="entry name" value="DsrEFH-like"/>
</dbReference>
<proteinExistence type="inferred from homology"/>
<organism evidence="2 3">
    <name type="scientific">Agarivorans gilvus</name>
    <dbReference type="NCBI Taxonomy" id="680279"/>
    <lineage>
        <taxon>Bacteria</taxon>
        <taxon>Pseudomonadati</taxon>
        <taxon>Pseudomonadota</taxon>
        <taxon>Gammaproteobacteria</taxon>
        <taxon>Alteromonadales</taxon>
        <taxon>Alteromonadaceae</taxon>
        <taxon>Agarivorans</taxon>
    </lineage>
</organism>
<dbReference type="PANTHER" id="PTHR38780">
    <property type="entry name" value="PROTEIN TUSC"/>
    <property type="match status" value="1"/>
</dbReference>
<dbReference type="Pfam" id="PF02635">
    <property type="entry name" value="DsrE"/>
    <property type="match status" value="1"/>
</dbReference>
<evidence type="ECO:0000256" key="1">
    <source>
        <dbReference type="ARBA" id="ARBA00005996"/>
    </source>
</evidence>
<dbReference type="InterPro" id="IPR017462">
    <property type="entry name" value="Sulphur_relay_TusC/DsrF"/>
</dbReference>
<dbReference type="SUPFAM" id="SSF75169">
    <property type="entry name" value="DsrEFH-like"/>
    <property type="match status" value="1"/>
</dbReference>
<dbReference type="Gene3D" id="3.40.1260.10">
    <property type="entry name" value="DsrEFH-like"/>
    <property type="match status" value="1"/>
</dbReference>
<protein>
    <submittedName>
        <fullName evidence="2">Protein TusC</fullName>
    </submittedName>
</protein>
<dbReference type="NCBIfam" id="NF001238">
    <property type="entry name" value="PRK00211.1"/>
    <property type="match status" value="1"/>
</dbReference>
<evidence type="ECO:0000313" key="2">
    <source>
        <dbReference type="EMBL" id="GGB20973.1"/>
    </source>
</evidence>
<name>A0ABQ1I7J7_9ALTE</name>
<dbReference type="EMBL" id="BMDY01000038">
    <property type="protein sequence ID" value="GGB20973.1"/>
    <property type="molecule type" value="Genomic_DNA"/>
</dbReference>
<dbReference type="Proteomes" id="UP000651977">
    <property type="component" value="Unassembled WGS sequence"/>
</dbReference>
<comment type="similarity">
    <text evidence="1">Belongs to the DsrF/TusC family.</text>
</comment>
<keyword evidence="3" id="KW-1185">Reference proteome</keyword>
<accession>A0ABQ1I7J7</accession>
<reference evidence="3" key="1">
    <citation type="journal article" date="2019" name="Int. J. Syst. Evol. Microbiol.">
        <title>The Global Catalogue of Microorganisms (GCM) 10K type strain sequencing project: providing services to taxonomists for standard genome sequencing and annotation.</title>
        <authorList>
            <consortium name="The Broad Institute Genomics Platform"/>
            <consortium name="The Broad Institute Genome Sequencing Center for Infectious Disease"/>
            <person name="Wu L."/>
            <person name="Ma J."/>
        </authorList>
    </citation>
    <scope>NUCLEOTIDE SEQUENCE [LARGE SCALE GENOMIC DNA]</scope>
    <source>
        <strain evidence="3">CGMCC 1.10131</strain>
    </source>
</reference>
<sequence length="119" mass="13366">MSHSLVFVLGSAPHGSSRAREGLDAVLAASAVCEDIVVFFEGDGVWQLLKDQSPTEIMQRNVLPTYGLLDLYEVEELFVDRQALRDRQLSIDHLAIKITEIDAKQFYLKHANAHAIVRF</sequence>
<gene>
    <name evidence="2" type="primary">tusC</name>
    <name evidence="2" type="ORF">GCM10007414_37970</name>
</gene>
<dbReference type="PANTHER" id="PTHR38780:SF1">
    <property type="entry name" value="PROTEIN TUSC"/>
    <property type="match status" value="1"/>
</dbReference>
<dbReference type="NCBIfam" id="TIGR03010">
    <property type="entry name" value="sulf_tusC_dsrF"/>
    <property type="match status" value="1"/>
</dbReference>
<comment type="caution">
    <text evidence="2">The sequence shown here is derived from an EMBL/GenBank/DDBJ whole genome shotgun (WGS) entry which is preliminary data.</text>
</comment>